<dbReference type="EMBL" id="RJVU01068486">
    <property type="protein sequence ID" value="ROI79344.1"/>
    <property type="molecule type" value="Genomic_DNA"/>
</dbReference>
<evidence type="ECO:0000313" key="3">
    <source>
        <dbReference type="Proteomes" id="UP000281406"/>
    </source>
</evidence>
<evidence type="ECO:0000313" key="2">
    <source>
        <dbReference type="EMBL" id="ROI79344.1"/>
    </source>
</evidence>
<accession>A0A3N0XMU8</accession>
<feature type="region of interest" description="Disordered" evidence="1">
    <location>
        <begin position="1"/>
        <end position="91"/>
    </location>
</feature>
<dbReference type="AlphaFoldDB" id="A0A3N0XMU8"/>
<feature type="region of interest" description="Disordered" evidence="1">
    <location>
        <begin position="138"/>
        <end position="216"/>
    </location>
</feature>
<sequence>MLVSSGVQEGRRMDSRTATDASRRTRGSEWRSMRKRRRQVRIPGRYSPQLSWLKEDEPLCRSHRPSRLGPKREKRVRPPDPAPYLDPSYPPTALPSRFPGTTMTPGLTPHPLCPSFAPPATLVENAGKAELRQRSWVPADDVIPSRSRKFEESRTGTGKQRRQPPNHYQGDRSLSRACMLVSSGVQEGRRMDSRTATDASRRTRGSEWRSMRKGRRQVRIPGRYSPQLSWLKEDEPLCRSRRPSCLGPKREKRVRPPDPAPYLDPSYPPTALPSRFPGTTMTPGITDPQMSLQVKHDSVYMQVFLWRALAPQITDSHLTWIELPYFK</sequence>
<feature type="compositionally biased region" description="Basic and acidic residues" evidence="1">
    <location>
        <begin position="187"/>
        <end position="210"/>
    </location>
</feature>
<keyword evidence="3" id="KW-1185">Reference proteome</keyword>
<feature type="region of interest" description="Disordered" evidence="1">
    <location>
        <begin position="242"/>
        <end position="269"/>
    </location>
</feature>
<proteinExistence type="predicted"/>
<feature type="compositionally biased region" description="Pro residues" evidence="1">
    <location>
        <begin position="79"/>
        <end position="91"/>
    </location>
</feature>
<comment type="caution">
    <text evidence="2">The sequence shown here is derived from an EMBL/GenBank/DDBJ whole genome shotgun (WGS) entry which is preliminary data.</text>
</comment>
<reference evidence="2 3" key="1">
    <citation type="submission" date="2018-10" db="EMBL/GenBank/DDBJ databases">
        <title>Genome assembly for a Yunnan-Guizhou Plateau 3E fish, Anabarilius grahami (Regan), and its evolutionary and genetic applications.</title>
        <authorList>
            <person name="Jiang W."/>
        </authorList>
    </citation>
    <scope>NUCLEOTIDE SEQUENCE [LARGE SCALE GENOMIC DNA]</scope>
    <source>
        <strain evidence="2">AG-KIZ</strain>
        <tissue evidence="2">Muscle</tissue>
    </source>
</reference>
<organism evidence="2 3">
    <name type="scientific">Anabarilius grahami</name>
    <name type="common">Kanglang fish</name>
    <name type="synonym">Barilius grahami</name>
    <dbReference type="NCBI Taxonomy" id="495550"/>
    <lineage>
        <taxon>Eukaryota</taxon>
        <taxon>Metazoa</taxon>
        <taxon>Chordata</taxon>
        <taxon>Craniata</taxon>
        <taxon>Vertebrata</taxon>
        <taxon>Euteleostomi</taxon>
        <taxon>Actinopterygii</taxon>
        <taxon>Neopterygii</taxon>
        <taxon>Teleostei</taxon>
        <taxon>Ostariophysi</taxon>
        <taxon>Cypriniformes</taxon>
        <taxon>Xenocyprididae</taxon>
        <taxon>Xenocypridinae</taxon>
        <taxon>Xenocypridinae incertae sedis</taxon>
        <taxon>Anabarilius</taxon>
    </lineage>
</organism>
<protein>
    <submittedName>
        <fullName evidence="2">Uncharacterized protein</fullName>
    </submittedName>
</protein>
<feature type="compositionally biased region" description="Basic and acidic residues" evidence="1">
    <location>
        <begin position="9"/>
        <end position="32"/>
    </location>
</feature>
<gene>
    <name evidence="2" type="ORF">DPX16_7232</name>
</gene>
<evidence type="ECO:0000256" key="1">
    <source>
        <dbReference type="SAM" id="MobiDB-lite"/>
    </source>
</evidence>
<name>A0A3N0XMU8_ANAGA</name>
<dbReference type="Proteomes" id="UP000281406">
    <property type="component" value="Unassembled WGS sequence"/>
</dbReference>
<feature type="compositionally biased region" description="Pro residues" evidence="1">
    <location>
        <begin position="257"/>
        <end position="269"/>
    </location>
</feature>